<feature type="compositionally biased region" description="Low complexity" evidence="2">
    <location>
        <begin position="309"/>
        <end position="341"/>
    </location>
</feature>
<accession>A0ABU8PUD8</accession>
<feature type="region of interest" description="Disordered" evidence="2">
    <location>
        <begin position="278"/>
        <end position="341"/>
    </location>
</feature>
<dbReference type="RefSeq" id="WP_180823160.1">
    <property type="nucleotide sequence ID" value="NZ_JACAWY010000001.1"/>
</dbReference>
<feature type="region of interest" description="Disordered" evidence="2">
    <location>
        <begin position="981"/>
        <end position="1003"/>
    </location>
</feature>
<dbReference type="InterPro" id="IPR038729">
    <property type="entry name" value="Rad50/SbcC_AAA"/>
</dbReference>
<dbReference type="PANTHER" id="PTHR32114:SF2">
    <property type="entry name" value="ABC TRANSPORTER ABCH.3"/>
    <property type="match status" value="1"/>
</dbReference>
<dbReference type="Pfam" id="PF13476">
    <property type="entry name" value="AAA_23"/>
    <property type="match status" value="1"/>
</dbReference>
<feature type="coiled-coil region" evidence="1">
    <location>
        <begin position="744"/>
        <end position="778"/>
    </location>
</feature>
<evidence type="ECO:0000259" key="3">
    <source>
        <dbReference type="Pfam" id="PF13476"/>
    </source>
</evidence>
<feature type="region of interest" description="Disordered" evidence="2">
    <location>
        <begin position="448"/>
        <end position="478"/>
    </location>
</feature>
<dbReference type="Pfam" id="PF13558">
    <property type="entry name" value="SbcC_Walker_B"/>
    <property type="match status" value="1"/>
</dbReference>
<keyword evidence="5" id="KW-1185">Reference proteome</keyword>
<dbReference type="Gene3D" id="3.40.50.300">
    <property type="entry name" value="P-loop containing nucleotide triphosphate hydrolases"/>
    <property type="match status" value="2"/>
</dbReference>
<keyword evidence="1" id="KW-0175">Coiled coil</keyword>
<comment type="caution">
    <text evidence="4">The sequence shown here is derived from an EMBL/GenBank/DDBJ whole genome shotgun (WGS) entry which is preliminary data.</text>
</comment>
<dbReference type="Proteomes" id="UP001362100">
    <property type="component" value="Unassembled WGS sequence"/>
</dbReference>
<evidence type="ECO:0000313" key="4">
    <source>
        <dbReference type="EMBL" id="MEJ5046362.1"/>
    </source>
</evidence>
<proteinExistence type="predicted"/>
<protein>
    <submittedName>
        <fullName evidence="4">AAA family ATPase</fullName>
    </submittedName>
</protein>
<gene>
    <name evidence="4" type="ORF">WH298_14320</name>
</gene>
<feature type="compositionally biased region" description="Basic and acidic residues" evidence="2">
    <location>
        <begin position="278"/>
        <end position="308"/>
    </location>
</feature>
<evidence type="ECO:0000313" key="5">
    <source>
        <dbReference type="Proteomes" id="UP001362100"/>
    </source>
</evidence>
<name>A0ABU8PUD8_9GAMM</name>
<feature type="domain" description="Rad50/SbcC-type AAA" evidence="3">
    <location>
        <begin position="6"/>
        <end position="265"/>
    </location>
</feature>
<dbReference type="PANTHER" id="PTHR32114">
    <property type="entry name" value="ABC TRANSPORTER ABCH.3"/>
    <property type="match status" value="1"/>
</dbReference>
<feature type="coiled-coil region" evidence="1">
    <location>
        <begin position="537"/>
        <end position="571"/>
    </location>
</feature>
<feature type="coiled-coil region" evidence="1">
    <location>
        <begin position="817"/>
        <end position="903"/>
    </location>
</feature>
<dbReference type="SUPFAM" id="SSF52540">
    <property type="entry name" value="P-loop containing nucleoside triphosphate hydrolases"/>
    <property type="match status" value="2"/>
</dbReference>
<evidence type="ECO:0000256" key="2">
    <source>
        <dbReference type="SAM" id="MobiDB-lite"/>
    </source>
</evidence>
<dbReference type="InterPro" id="IPR027417">
    <property type="entry name" value="P-loop_NTPase"/>
</dbReference>
<feature type="compositionally biased region" description="Low complexity" evidence="2">
    <location>
        <begin position="981"/>
        <end position="995"/>
    </location>
</feature>
<evidence type="ECO:0000256" key="1">
    <source>
        <dbReference type="SAM" id="Coils"/>
    </source>
</evidence>
<reference evidence="4 5" key="1">
    <citation type="submission" date="2023-12" db="EMBL/GenBank/DDBJ databases">
        <title>Gut-associated functions are favored during microbiome assembly across C. elegans life.</title>
        <authorList>
            <person name="Zimmermann J."/>
        </authorList>
    </citation>
    <scope>NUCLEOTIDE SEQUENCE [LARGE SCALE GENOMIC DNA]</scope>
    <source>
        <strain evidence="4 5">BIGb0393</strain>
    </source>
</reference>
<sequence length="1226" mass="139732">MKILTLRFKNLNALRGEWFIDFRREPFASNGLFAITGATGAGKTTLLDAICLALYHQTPRLGTLSQTQNELITRDTAECLAEVEFQIKGEAWRAFWSQNRARGQADGKLQAPRVELARVADNQIVADKVGDKLKAIETLSGLDFARFTRSMMLSQGQFAAFLNAKPGERAELLEELTGTEIYGQISIQIYERWRSARSELDTLRARAGGMSLLDEARRAELTQQLAELGTQEQILNQQLTQAQQQQHWLTQAQQLTQEQQQAEQTLLAAQQAWQQADSDRQRLARAEPAEKLRDKLQQREQLQRDRLSLEQQSQQLHSQQQQAKTALQQGESHYQAAQQAREQAIQQQQQLETLLTEQVIPLDHRIANNAQQLSEQQRLHVQQQQALHNSQAALSQQQQVSERLQQQLTQQQEFRTREAAVADWGAELTRWQAEIARLDEREQTLTQLNAQQQQQRSQLAQHQQAQAEREQAAQPLQQAEAHAAQLRLQAEQVLTSLEAEVSTTQLRSALAQHQTQRAARQQLSLLAAQWRSLQPQRLQRQQKLTQLQQQHQDAEQALQALREEYKREHQALLDVRKICELERTIAQLADERAKLQPDQPCPLCGSCQHPAIAQYQQLEPGANQQRLAALETRVAQLKESGTAKGEQQKLSLQQQQALQQEIDEFDQQLATAQTQWQTLCDPLALSCSLEQQDAFAQWLQQQDAQESNQQQQLQARENAARAVQQAKDAHLHQQQLWQQQQNQQQLAQQQIASTQQTLDELSQREASERSARQQLAQQLEQQLAQHQLHLPEPGARENWLSVLQQRWSKWQESERLLAELQPQLAKAEGERNSLQQNQLREQQRLDELQHSLSALQQQLQQQQQQRQQLFGEQSVATARQQQHAALQQREQALAQQLQQWQQAQSALHSLNGQCEQITAQQQTLHDRVAAAEAALLAALQQSDFADEAALRAALLEESEVQQLRQRLQTLEQRRQQQLTLHQQLSQRQAAHQQQRPAELSDDSAANIQQQLEQLRMTLRDNARQQGEAQQQLHSDAALRLQQQSLLTQIAADEVELSQLGRLNDLVGSAKGDKFRRFAQGLTLDHLVWLANRQLDRLHGRYLLQRRVSEELELEVVDTWQADATRDTRTLSGGESFLVSLALALALSDLVSHKTRIESLFLDEGFGTLDAETLDTALDALDALNASGKTIGVISHVEAMKERIPVQIRVRKMNGLGYSKLELPGEE</sequence>
<dbReference type="EMBL" id="JBBGZW010000001">
    <property type="protein sequence ID" value="MEJ5046362.1"/>
    <property type="molecule type" value="Genomic_DNA"/>
</dbReference>
<organism evidence="4 5">
    <name type="scientific">Pantoea nemavictus</name>
    <dbReference type="NCBI Taxonomy" id="2726955"/>
    <lineage>
        <taxon>Bacteria</taxon>
        <taxon>Pseudomonadati</taxon>
        <taxon>Pseudomonadota</taxon>
        <taxon>Gammaproteobacteria</taxon>
        <taxon>Enterobacterales</taxon>
        <taxon>Erwiniaceae</taxon>
        <taxon>Pantoea</taxon>
    </lineage>
</organism>